<name>A0A5B6WRH2_9ROSI</name>
<feature type="domain" description="Reverse transcriptase Ty1/copia-type" evidence="1">
    <location>
        <begin position="56"/>
        <end position="199"/>
    </location>
</feature>
<organism evidence="2 3">
    <name type="scientific">Gossypium australe</name>
    <dbReference type="NCBI Taxonomy" id="47621"/>
    <lineage>
        <taxon>Eukaryota</taxon>
        <taxon>Viridiplantae</taxon>
        <taxon>Streptophyta</taxon>
        <taxon>Embryophyta</taxon>
        <taxon>Tracheophyta</taxon>
        <taxon>Spermatophyta</taxon>
        <taxon>Magnoliopsida</taxon>
        <taxon>eudicotyledons</taxon>
        <taxon>Gunneridae</taxon>
        <taxon>Pentapetalae</taxon>
        <taxon>rosids</taxon>
        <taxon>malvids</taxon>
        <taxon>Malvales</taxon>
        <taxon>Malvaceae</taxon>
        <taxon>Malvoideae</taxon>
        <taxon>Gossypium</taxon>
    </lineage>
</organism>
<comment type="caution">
    <text evidence="2">The sequence shown here is derived from an EMBL/GenBank/DDBJ whole genome shotgun (WGS) entry which is preliminary data.</text>
</comment>
<dbReference type="Proteomes" id="UP000325315">
    <property type="component" value="Unassembled WGS sequence"/>
</dbReference>
<accession>A0A5B6WRH2</accession>
<evidence type="ECO:0000313" key="3">
    <source>
        <dbReference type="Proteomes" id="UP000325315"/>
    </source>
</evidence>
<proteinExistence type="predicted"/>
<dbReference type="InterPro" id="IPR013103">
    <property type="entry name" value="RVT_2"/>
</dbReference>
<dbReference type="AlphaFoldDB" id="A0A5B6WRH2"/>
<dbReference type="EMBL" id="SMMG02000002">
    <property type="protein sequence ID" value="KAA3484053.1"/>
    <property type="molecule type" value="Genomic_DNA"/>
</dbReference>
<sequence>MHQSAYQLHDTWGIKIELRKLENRWCPRCARIKSVDSKLWEIAMKVYMNSMYSKLVWKLVDLLEGIKPIVCKYICKRKINKDGKVETYKARLVAKDEETFSLVAMLKSIHILLSIAVAFDYEICQIDVKTFFLNDYLEESIYMMKPTRYIAKGNDQKVCKLFRSICELKQTSRLWNKRFNKVIKTFRFEQSVDETCVYKCLGMERWSFSFYMLMILYSLRMM</sequence>
<reference evidence="3" key="1">
    <citation type="journal article" date="2019" name="Plant Biotechnol. J.">
        <title>Genome sequencing of the Australian wild diploid species Gossypium australe highlights disease resistance and delayed gland morphogenesis.</title>
        <authorList>
            <person name="Cai Y."/>
            <person name="Cai X."/>
            <person name="Wang Q."/>
            <person name="Wang P."/>
            <person name="Zhang Y."/>
            <person name="Cai C."/>
            <person name="Xu Y."/>
            <person name="Wang K."/>
            <person name="Zhou Z."/>
            <person name="Wang C."/>
            <person name="Geng S."/>
            <person name="Li B."/>
            <person name="Dong Q."/>
            <person name="Hou Y."/>
            <person name="Wang H."/>
            <person name="Ai P."/>
            <person name="Liu Z."/>
            <person name="Yi F."/>
            <person name="Sun M."/>
            <person name="An G."/>
            <person name="Cheng J."/>
            <person name="Zhang Y."/>
            <person name="Shi Q."/>
            <person name="Xie Y."/>
            <person name="Shi X."/>
            <person name="Chang Y."/>
            <person name="Huang F."/>
            <person name="Chen Y."/>
            <person name="Hong S."/>
            <person name="Mi L."/>
            <person name="Sun Q."/>
            <person name="Zhang L."/>
            <person name="Zhou B."/>
            <person name="Peng R."/>
            <person name="Zhang X."/>
            <person name="Liu F."/>
        </authorList>
    </citation>
    <scope>NUCLEOTIDE SEQUENCE [LARGE SCALE GENOMIC DNA]</scope>
    <source>
        <strain evidence="3">cv. PA1801</strain>
    </source>
</reference>
<evidence type="ECO:0000259" key="1">
    <source>
        <dbReference type="Pfam" id="PF07727"/>
    </source>
</evidence>
<protein>
    <submittedName>
        <fullName evidence="2">Gag/pol protein</fullName>
    </submittedName>
</protein>
<gene>
    <name evidence="2" type="ORF">EPI10_006165</name>
</gene>
<dbReference type="Pfam" id="PF07727">
    <property type="entry name" value="RVT_2"/>
    <property type="match status" value="1"/>
</dbReference>
<keyword evidence="3" id="KW-1185">Reference proteome</keyword>
<evidence type="ECO:0000313" key="2">
    <source>
        <dbReference type="EMBL" id="KAA3484053.1"/>
    </source>
</evidence>
<dbReference type="OrthoDB" id="411615at2759"/>